<comment type="subcellular location">
    <subcellularLocation>
        <location evidence="1">Cytoplasm</location>
        <location evidence="1">Cytoskeleton</location>
    </subcellularLocation>
</comment>
<evidence type="ECO:0000313" key="11">
    <source>
        <dbReference type="Proteomes" id="UP000002630"/>
    </source>
</evidence>
<keyword evidence="3" id="KW-0963">Cytoplasm</keyword>
<dbReference type="PANTHER" id="PTHR45783">
    <property type="entry name" value="KINESIN LIGHT CHAIN"/>
    <property type="match status" value="1"/>
</dbReference>
<evidence type="ECO:0000256" key="2">
    <source>
        <dbReference type="ARBA" id="ARBA00009622"/>
    </source>
</evidence>
<dbReference type="GO" id="GO:0005874">
    <property type="term" value="C:microtubule"/>
    <property type="evidence" value="ECO:0007669"/>
    <property type="project" value="UniProtKB-KW"/>
</dbReference>
<keyword evidence="8" id="KW-0505">Motor protein</keyword>
<dbReference type="Proteomes" id="UP000002630">
    <property type="component" value="Linkage Group LG06"/>
</dbReference>
<evidence type="ECO:0000256" key="9">
    <source>
        <dbReference type="ARBA" id="ARBA00023212"/>
    </source>
</evidence>
<dbReference type="PANTHER" id="PTHR45783:SF3">
    <property type="entry name" value="KINESIN LIGHT CHAIN"/>
    <property type="match status" value="1"/>
</dbReference>
<keyword evidence="5" id="KW-0677">Repeat</keyword>
<evidence type="ECO:0000256" key="8">
    <source>
        <dbReference type="ARBA" id="ARBA00023175"/>
    </source>
</evidence>
<evidence type="ECO:0000256" key="7">
    <source>
        <dbReference type="ARBA" id="ARBA00023054"/>
    </source>
</evidence>
<organism evidence="10 11">
    <name type="scientific">Ectocarpus siliculosus</name>
    <name type="common">Brown alga</name>
    <name type="synonym">Conferva siliculosa</name>
    <dbReference type="NCBI Taxonomy" id="2880"/>
    <lineage>
        <taxon>Eukaryota</taxon>
        <taxon>Sar</taxon>
        <taxon>Stramenopiles</taxon>
        <taxon>Ochrophyta</taxon>
        <taxon>PX clade</taxon>
        <taxon>Phaeophyceae</taxon>
        <taxon>Ectocarpales</taxon>
        <taxon>Ectocarpaceae</taxon>
        <taxon>Ectocarpus</taxon>
    </lineage>
</organism>
<keyword evidence="6" id="KW-0802">TPR repeat</keyword>
<dbReference type="SUPFAM" id="SSF48452">
    <property type="entry name" value="TPR-like"/>
    <property type="match status" value="2"/>
</dbReference>
<dbReference type="Gene3D" id="1.25.40.10">
    <property type="entry name" value="Tetratricopeptide repeat domain"/>
    <property type="match status" value="2"/>
</dbReference>
<comment type="similarity">
    <text evidence="2">Belongs to the kinesin light chain family.</text>
</comment>
<dbReference type="InParanoid" id="D8LDU3"/>
<evidence type="ECO:0000256" key="5">
    <source>
        <dbReference type="ARBA" id="ARBA00022737"/>
    </source>
</evidence>
<evidence type="ECO:0000256" key="3">
    <source>
        <dbReference type="ARBA" id="ARBA00022490"/>
    </source>
</evidence>
<dbReference type="OrthoDB" id="68983at2759"/>
<accession>D8LDU3</accession>
<dbReference type="GO" id="GO:0007018">
    <property type="term" value="P:microtubule-based movement"/>
    <property type="evidence" value="ECO:0007669"/>
    <property type="project" value="TreeGrafter"/>
</dbReference>
<reference evidence="10 11" key="1">
    <citation type="journal article" date="2010" name="Nature">
        <title>The Ectocarpus genome and the independent evolution of multicellularity in brown algae.</title>
        <authorList>
            <person name="Cock J.M."/>
            <person name="Sterck L."/>
            <person name="Rouze P."/>
            <person name="Scornet D."/>
            <person name="Allen A.E."/>
            <person name="Amoutzias G."/>
            <person name="Anthouard V."/>
            <person name="Artiguenave F."/>
            <person name="Aury J.M."/>
            <person name="Badger J.H."/>
            <person name="Beszteri B."/>
            <person name="Billiau K."/>
            <person name="Bonnet E."/>
            <person name="Bothwell J.H."/>
            <person name="Bowler C."/>
            <person name="Boyen C."/>
            <person name="Brownlee C."/>
            <person name="Carrano C.J."/>
            <person name="Charrier B."/>
            <person name="Cho G.Y."/>
            <person name="Coelho S.M."/>
            <person name="Collen J."/>
            <person name="Corre E."/>
            <person name="Da Silva C."/>
            <person name="Delage L."/>
            <person name="Delaroque N."/>
            <person name="Dittami S.M."/>
            <person name="Doulbeau S."/>
            <person name="Elias M."/>
            <person name="Farnham G."/>
            <person name="Gachon C.M."/>
            <person name="Gschloessl B."/>
            <person name="Heesch S."/>
            <person name="Jabbari K."/>
            <person name="Jubin C."/>
            <person name="Kawai H."/>
            <person name="Kimura K."/>
            <person name="Kloareg B."/>
            <person name="Kupper F.C."/>
            <person name="Lang D."/>
            <person name="Le Bail A."/>
            <person name="Leblanc C."/>
            <person name="Lerouge P."/>
            <person name="Lohr M."/>
            <person name="Lopez P.J."/>
            <person name="Martens C."/>
            <person name="Maumus F."/>
            <person name="Michel G."/>
            <person name="Miranda-Saavedra D."/>
            <person name="Morales J."/>
            <person name="Moreau H."/>
            <person name="Motomura T."/>
            <person name="Nagasato C."/>
            <person name="Napoli C.A."/>
            <person name="Nelson D.R."/>
            <person name="Nyvall-Collen P."/>
            <person name="Peters A.F."/>
            <person name="Pommier C."/>
            <person name="Potin P."/>
            <person name="Poulain J."/>
            <person name="Quesneville H."/>
            <person name="Read B."/>
            <person name="Rensing S.A."/>
            <person name="Ritter A."/>
            <person name="Rousvoal S."/>
            <person name="Samanta M."/>
            <person name="Samson G."/>
            <person name="Schroeder D.C."/>
            <person name="Segurens B."/>
            <person name="Strittmatter M."/>
            <person name="Tonon T."/>
            <person name="Tregear J.W."/>
            <person name="Valentin K."/>
            <person name="von Dassow P."/>
            <person name="Yamagishi T."/>
            <person name="Van de Peer Y."/>
            <person name="Wincker P."/>
        </authorList>
    </citation>
    <scope>NUCLEOTIDE SEQUENCE [LARGE SCALE GENOMIC DNA]</scope>
    <source>
        <strain evidence="11">Ec32 / CCAP1310/4</strain>
    </source>
</reference>
<dbReference type="InterPro" id="IPR011990">
    <property type="entry name" value="TPR-like_helical_dom_sf"/>
</dbReference>
<dbReference type="PRINTS" id="PR00381">
    <property type="entry name" value="KINESINLIGHT"/>
</dbReference>
<gene>
    <name evidence="10" type="ORF">Esi_0126_0047</name>
</gene>
<evidence type="ECO:0000256" key="1">
    <source>
        <dbReference type="ARBA" id="ARBA00004245"/>
    </source>
</evidence>
<dbReference type="GO" id="GO:0005871">
    <property type="term" value="C:kinesin complex"/>
    <property type="evidence" value="ECO:0007669"/>
    <property type="project" value="InterPro"/>
</dbReference>
<dbReference type="InterPro" id="IPR019734">
    <property type="entry name" value="TPR_rpt"/>
</dbReference>
<evidence type="ECO:0000256" key="4">
    <source>
        <dbReference type="ARBA" id="ARBA00022701"/>
    </source>
</evidence>
<dbReference type="GO" id="GO:0019894">
    <property type="term" value="F:kinesin binding"/>
    <property type="evidence" value="ECO:0007669"/>
    <property type="project" value="TreeGrafter"/>
</dbReference>
<protein>
    <submittedName>
        <fullName evidence="10">Uncharacterized protein</fullName>
    </submittedName>
</protein>
<name>D8LDU3_ECTSI</name>
<dbReference type="OMA" id="VMTNELA"/>
<sequence>MEGDGYSWGARRCERRALGACVPGIQGVDRDRRGCSGIPGQATELQSLVSRCAFLTTVLIQHGRAVGSLAQVQKPIQDFVVMTNELAGFAARRAKGGKCRAFFSHRPDLSALADFEESLLRGKYEEAEPLYMFSLAIDENVYGPDHPEVAKDLNNCAGLLNIEGKYTEAEPLYERSQAIFETVLGPEQPDLAAVLIGKYAEAESMYERSQAIREKVLGPEHPDVATTLNDRAGLLESQGKYEEAEPLYRRSLAIDETVYGPYHPSVARDLNNWAGLLQNHGKYTEAEPLYE</sequence>
<evidence type="ECO:0000313" key="10">
    <source>
        <dbReference type="EMBL" id="CBN78500.1"/>
    </source>
</evidence>
<dbReference type="Pfam" id="PF13424">
    <property type="entry name" value="TPR_12"/>
    <property type="match status" value="2"/>
</dbReference>
<dbReference type="SMART" id="SM00028">
    <property type="entry name" value="TPR"/>
    <property type="match status" value="2"/>
</dbReference>
<keyword evidence="9" id="KW-0206">Cytoskeleton</keyword>
<dbReference type="InterPro" id="IPR002151">
    <property type="entry name" value="Kinesin_light"/>
</dbReference>
<dbReference type="eggNOG" id="KOG1840">
    <property type="taxonomic scope" value="Eukaryota"/>
</dbReference>
<keyword evidence="11" id="KW-1185">Reference proteome</keyword>
<dbReference type="EMBL" id="FN649731">
    <property type="protein sequence ID" value="CBN78500.1"/>
    <property type="molecule type" value="Genomic_DNA"/>
</dbReference>
<proteinExistence type="inferred from homology"/>
<dbReference type="EMBL" id="FN647912">
    <property type="protein sequence ID" value="CBN78500.1"/>
    <property type="molecule type" value="Genomic_DNA"/>
</dbReference>
<evidence type="ECO:0000256" key="6">
    <source>
        <dbReference type="ARBA" id="ARBA00022803"/>
    </source>
</evidence>
<dbReference type="GO" id="GO:0005737">
    <property type="term" value="C:cytoplasm"/>
    <property type="evidence" value="ECO:0007669"/>
    <property type="project" value="TreeGrafter"/>
</dbReference>
<keyword evidence="4" id="KW-0493">Microtubule</keyword>
<dbReference type="AlphaFoldDB" id="D8LDU3"/>
<keyword evidence="7" id="KW-0175">Coiled coil</keyword>
<dbReference type="STRING" id="2880.D8LDU3"/>